<dbReference type="Gene3D" id="3.30.230.10">
    <property type="match status" value="1"/>
</dbReference>
<dbReference type="STRING" id="568069.A0A1J1IJ51"/>
<dbReference type="OrthoDB" id="10254304at2759"/>
<evidence type="ECO:0000256" key="3">
    <source>
        <dbReference type="SAM" id="MobiDB-lite"/>
    </source>
</evidence>
<dbReference type="FunFam" id="3.30.1370.100:FF:000001">
    <property type="entry name" value="Mismatch repair endonuclease pms1, putative"/>
    <property type="match status" value="1"/>
</dbReference>
<feature type="domain" description="DNA mismatch repair protein S5" evidence="5">
    <location>
        <begin position="226"/>
        <end position="381"/>
    </location>
</feature>
<dbReference type="SUPFAM" id="SSF118116">
    <property type="entry name" value="DNA mismatch repair protein MutL"/>
    <property type="match status" value="1"/>
</dbReference>
<dbReference type="InterPro" id="IPR014762">
    <property type="entry name" value="DNA_mismatch_repair_CS"/>
</dbReference>
<proteinExistence type="inferred from homology"/>
<keyword evidence="7" id="KW-1185">Reference proteome</keyword>
<dbReference type="InterPro" id="IPR013507">
    <property type="entry name" value="DNA_mismatch_S5_2-like"/>
</dbReference>
<dbReference type="GO" id="GO:0006298">
    <property type="term" value="P:mismatch repair"/>
    <property type="evidence" value="ECO:0007669"/>
    <property type="project" value="InterPro"/>
</dbReference>
<dbReference type="Gene3D" id="3.30.565.10">
    <property type="entry name" value="Histidine kinase-like ATPase, C-terminal domain"/>
    <property type="match status" value="1"/>
</dbReference>
<dbReference type="InterPro" id="IPR042120">
    <property type="entry name" value="MutL_C_dimsub"/>
</dbReference>
<dbReference type="InterPro" id="IPR014721">
    <property type="entry name" value="Ribsml_uS5_D2-typ_fold_subgr"/>
</dbReference>
<dbReference type="GO" id="GO:0030983">
    <property type="term" value="F:mismatched DNA binding"/>
    <property type="evidence" value="ECO:0007669"/>
    <property type="project" value="InterPro"/>
</dbReference>
<dbReference type="SMART" id="SM01340">
    <property type="entry name" value="DNA_mis_repair"/>
    <property type="match status" value="1"/>
</dbReference>
<dbReference type="InterPro" id="IPR020568">
    <property type="entry name" value="Ribosomal_Su5_D2-typ_SF"/>
</dbReference>
<dbReference type="EMBL" id="CVRI01000051">
    <property type="protein sequence ID" value="CRK99572.1"/>
    <property type="molecule type" value="Genomic_DNA"/>
</dbReference>
<dbReference type="GO" id="GO:0140664">
    <property type="term" value="F:ATP-dependent DNA damage sensor activity"/>
    <property type="evidence" value="ECO:0007669"/>
    <property type="project" value="InterPro"/>
</dbReference>
<accession>A0A1J1IJ51</accession>
<dbReference type="Gene3D" id="3.30.1370.100">
    <property type="entry name" value="MutL, C-terminal domain, regulatory subdomain"/>
    <property type="match status" value="1"/>
</dbReference>
<sequence>MEVDEEATQSIPKDIKHIASETVLKICSSQVILNLAIAVKEVLENAIDAGAKVVEIKIKNYGADGFDVIDNGSGITEENFIGITAKHSTSKIKEFSDLGSITTFGFRGEALSSLCACSNVTITTRHKSSEHASKLTFNHNGEILNKLICARNVGTTVSVTDFFITLPVRRREFLKNYKKDFNKMVQLIQEYCLVLKGVKVICTNQPPSGARQTVLSTNGVSVMENIISIFGAKQAKSLIKITSPTEDGTDEGTYTQQSVADLDTFNSVLDINQPELDYLNMSRFKIEGFVSNIEHNCARSSKDRQYFYINSRPVELRSISKIINDVYHRYNVKQFPFIYVNLKMDQSNVDVNLSKDKRQVAVCHDKILQLAVKRSLLNTYGELPSKFRIISVNNSVKNIPTNEKDSDEEHEEDKIMVLEPGNKFGKTLKQWKINPKDPTPPNDATTQNHKRRISNEIKSPKKAKINFFFHKTNDEDLKKNSEDEKSEVSYRIDCSTTRVENSLKFEKIPFAMISTEENLSEETTQSIENNFSKMNETPENINLSQTVPTECLLQSERLPISQETTQDLEKSFLKMEETSENINISETIMSTLNDSNTDDDHKMEEASEVIEVDSYNLNVTQSSTKIDVSLDELRTMAFAEENAFEKWKEEKASKKIKLRFKEKINPSSNKKAEMELETEIKKEMFGEMEVLGQFNLGFIIAKLNSDLFIVDQHASDEKYNFEDLQKTTKLQSQPLVIPERLELTAIQEMTLIENLHIFAMNGFKFLIDENETAGQKIKIHSKPFSKNWEFGKEDIEEMIFMLDNAPNTICRPSRVRTMLASRACRKSVMIGDALKEQQMKQIVEHMGELDHPWNCPHGRPTLRYLHNLDLSDEQL</sequence>
<dbReference type="InterPro" id="IPR036890">
    <property type="entry name" value="HATPase_C_sf"/>
</dbReference>
<dbReference type="FunFam" id="3.30.565.10:FF:000014">
    <property type="entry name" value="Mismatch repair endonuclease pms1, putative"/>
    <property type="match status" value="1"/>
</dbReference>
<dbReference type="GO" id="GO:0016887">
    <property type="term" value="F:ATP hydrolysis activity"/>
    <property type="evidence" value="ECO:0007669"/>
    <property type="project" value="InterPro"/>
</dbReference>
<dbReference type="Gene3D" id="3.30.1540.20">
    <property type="entry name" value="MutL, C-terminal domain, dimerisation subdomain"/>
    <property type="match status" value="1"/>
</dbReference>
<dbReference type="Pfam" id="PF08676">
    <property type="entry name" value="MutL_C"/>
    <property type="match status" value="1"/>
</dbReference>
<evidence type="ECO:0000256" key="1">
    <source>
        <dbReference type="ARBA" id="ARBA00006082"/>
    </source>
</evidence>
<dbReference type="PROSITE" id="PS00058">
    <property type="entry name" value="DNA_MISMATCH_REPAIR_1"/>
    <property type="match status" value="1"/>
</dbReference>
<feature type="region of interest" description="Disordered" evidence="3">
    <location>
        <begin position="431"/>
        <end position="456"/>
    </location>
</feature>
<evidence type="ECO:0000313" key="6">
    <source>
        <dbReference type="EMBL" id="CRK99572.1"/>
    </source>
</evidence>
<dbReference type="NCBIfam" id="TIGR00585">
    <property type="entry name" value="mutl"/>
    <property type="match status" value="1"/>
</dbReference>
<evidence type="ECO:0000313" key="7">
    <source>
        <dbReference type="Proteomes" id="UP000183832"/>
    </source>
</evidence>
<evidence type="ECO:0000256" key="2">
    <source>
        <dbReference type="ARBA" id="ARBA00022763"/>
    </source>
</evidence>
<dbReference type="GO" id="GO:0032389">
    <property type="term" value="C:MutLalpha complex"/>
    <property type="evidence" value="ECO:0007669"/>
    <property type="project" value="TreeGrafter"/>
</dbReference>
<dbReference type="Pfam" id="PF01119">
    <property type="entry name" value="DNA_mis_repair"/>
    <property type="match status" value="1"/>
</dbReference>
<name>A0A1J1IJ51_9DIPT</name>
<reference evidence="6 7" key="1">
    <citation type="submission" date="2015-04" db="EMBL/GenBank/DDBJ databases">
        <authorList>
            <person name="Syromyatnikov M.Y."/>
            <person name="Popov V.N."/>
        </authorList>
    </citation>
    <scope>NUCLEOTIDE SEQUENCE [LARGE SCALE GENOMIC DNA]</scope>
</reference>
<dbReference type="CDD" id="cd16926">
    <property type="entry name" value="HATPase_MutL-MLH-PMS-like"/>
    <property type="match status" value="1"/>
</dbReference>
<dbReference type="InterPro" id="IPR037198">
    <property type="entry name" value="MutL_C_sf"/>
</dbReference>
<dbReference type="Pfam" id="PF13589">
    <property type="entry name" value="HATPase_c_3"/>
    <property type="match status" value="1"/>
</dbReference>
<keyword evidence="2" id="KW-0227">DNA damage</keyword>
<dbReference type="InterPro" id="IPR014790">
    <property type="entry name" value="MutL_C"/>
</dbReference>
<dbReference type="GO" id="GO:0005524">
    <property type="term" value="F:ATP binding"/>
    <property type="evidence" value="ECO:0007669"/>
    <property type="project" value="InterPro"/>
</dbReference>
<dbReference type="PANTHER" id="PTHR10073">
    <property type="entry name" value="DNA MISMATCH REPAIR PROTEIN MLH, PMS, MUTL"/>
    <property type="match status" value="1"/>
</dbReference>
<gene>
    <name evidence="6" type="ORF">CLUMA_CG012886</name>
</gene>
<protein>
    <submittedName>
        <fullName evidence="6">CLUMA_CG012886, isoform A</fullName>
    </submittedName>
</protein>
<evidence type="ECO:0000259" key="4">
    <source>
        <dbReference type="SMART" id="SM00853"/>
    </source>
</evidence>
<dbReference type="SUPFAM" id="SSF54211">
    <property type="entry name" value="Ribosomal protein S5 domain 2-like"/>
    <property type="match status" value="1"/>
</dbReference>
<dbReference type="SMART" id="SM00853">
    <property type="entry name" value="MutL_C"/>
    <property type="match status" value="1"/>
</dbReference>
<dbReference type="AlphaFoldDB" id="A0A1J1IJ51"/>
<dbReference type="PANTHER" id="PTHR10073:SF52">
    <property type="entry name" value="MISMATCH REPAIR ENDONUCLEASE PMS2"/>
    <property type="match status" value="1"/>
</dbReference>
<dbReference type="SUPFAM" id="SSF55874">
    <property type="entry name" value="ATPase domain of HSP90 chaperone/DNA topoisomerase II/histidine kinase"/>
    <property type="match status" value="1"/>
</dbReference>
<evidence type="ECO:0000259" key="5">
    <source>
        <dbReference type="SMART" id="SM01340"/>
    </source>
</evidence>
<dbReference type="InterPro" id="IPR042121">
    <property type="entry name" value="MutL_C_regsub"/>
</dbReference>
<dbReference type="Proteomes" id="UP000183832">
    <property type="component" value="Unassembled WGS sequence"/>
</dbReference>
<feature type="domain" description="MutL C-terminal dimerisation" evidence="4">
    <location>
        <begin position="690"/>
        <end position="834"/>
    </location>
</feature>
<dbReference type="CDD" id="cd03484">
    <property type="entry name" value="MutL_Trans_hPMS_2_like"/>
    <property type="match status" value="1"/>
</dbReference>
<dbReference type="InterPro" id="IPR038973">
    <property type="entry name" value="MutL/Mlh/Pms-like"/>
</dbReference>
<organism evidence="6 7">
    <name type="scientific">Clunio marinus</name>
    <dbReference type="NCBI Taxonomy" id="568069"/>
    <lineage>
        <taxon>Eukaryota</taxon>
        <taxon>Metazoa</taxon>
        <taxon>Ecdysozoa</taxon>
        <taxon>Arthropoda</taxon>
        <taxon>Hexapoda</taxon>
        <taxon>Insecta</taxon>
        <taxon>Pterygota</taxon>
        <taxon>Neoptera</taxon>
        <taxon>Endopterygota</taxon>
        <taxon>Diptera</taxon>
        <taxon>Nematocera</taxon>
        <taxon>Chironomoidea</taxon>
        <taxon>Chironomidae</taxon>
        <taxon>Clunio</taxon>
    </lineage>
</organism>
<comment type="similarity">
    <text evidence="1">Belongs to the DNA mismatch repair MutL/HexB family.</text>
</comment>
<dbReference type="InterPro" id="IPR002099">
    <property type="entry name" value="MutL/Mlh/PMS"/>
</dbReference>